<keyword evidence="3" id="KW-1185">Reference proteome</keyword>
<dbReference type="PATRIC" id="fig|758793.3.peg.792"/>
<dbReference type="Proteomes" id="UP000013966">
    <property type="component" value="Chromosome 1"/>
</dbReference>
<evidence type="ECO:0000313" key="3">
    <source>
        <dbReference type="Proteomes" id="UP000013966"/>
    </source>
</evidence>
<feature type="compositionally biased region" description="Basic residues" evidence="1">
    <location>
        <begin position="22"/>
        <end position="38"/>
    </location>
</feature>
<sequence>MVTTGAPPSSPGGRGFQAAAKKNAKRNRSTQRPVHCRARRDAFVKKKSSQENRQ</sequence>
<accession>R4WNS5</accession>
<dbReference type="KEGG" id="buo:BRPE64_ACDS07910"/>
<name>R4WNS5_9BURK</name>
<reference evidence="2 3" key="2">
    <citation type="journal article" date="2018" name="Int. J. Syst. Evol. Microbiol.">
        <title>Burkholderia insecticola sp. nov., a gut symbiotic bacterium of the bean bug Riptortus pedestris.</title>
        <authorList>
            <person name="Takeshita K."/>
            <person name="Tamaki H."/>
            <person name="Ohbayashi T."/>
            <person name="Meng X.-Y."/>
            <person name="Sone T."/>
            <person name="Mitani Y."/>
            <person name="Peeters C."/>
            <person name="Kikuchi Y."/>
            <person name="Vandamme P."/>
        </authorList>
    </citation>
    <scope>NUCLEOTIDE SEQUENCE [LARGE SCALE GENOMIC DNA]</scope>
    <source>
        <strain evidence="2">RPE64</strain>
    </source>
</reference>
<organism evidence="2 3">
    <name type="scientific">Caballeronia insecticola</name>
    <dbReference type="NCBI Taxonomy" id="758793"/>
    <lineage>
        <taxon>Bacteria</taxon>
        <taxon>Pseudomonadati</taxon>
        <taxon>Pseudomonadota</taxon>
        <taxon>Betaproteobacteria</taxon>
        <taxon>Burkholderiales</taxon>
        <taxon>Burkholderiaceae</taxon>
        <taxon>Caballeronia</taxon>
    </lineage>
</organism>
<dbReference type="HOGENOM" id="CLU_3041179_0_0_4"/>
<protein>
    <submittedName>
        <fullName evidence="2">Uncharacterized protein</fullName>
    </submittedName>
</protein>
<feature type="region of interest" description="Disordered" evidence="1">
    <location>
        <begin position="1"/>
        <end position="54"/>
    </location>
</feature>
<dbReference type="EMBL" id="AP013058">
    <property type="protein sequence ID" value="BAN22545.1"/>
    <property type="molecule type" value="Genomic_DNA"/>
</dbReference>
<reference evidence="2 3" key="1">
    <citation type="journal article" date="2013" name="Genome Announc.">
        <title>Complete Genome Sequence of Burkholderia sp. Strain RPE64, Bacterial Symbiont of the Bean Bug Riptortus pedestris.</title>
        <authorList>
            <person name="Shibata T.F."/>
            <person name="Maeda T."/>
            <person name="Nikoh N."/>
            <person name="Yamaguchi K."/>
            <person name="Oshima K."/>
            <person name="Hattori M."/>
            <person name="Nishiyama T."/>
            <person name="Hasebe M."/>
            <person name="Fukatsu T."/>
            <person name="Kikuchi Y."/>
            <person name="Shigenobu S."/>
        </authorList>
    </citation>
    <scope>NUCLEOTIDE SEQUENCE [LARGE SCALE GENOMIC DNA]</scope>
</reference>
<dbReference type="AlphaFoldDB" id="R4WNS5"/>
<evidence type="ECO:0000256" key="1">
    <source>
        <dbReference type="SAM" id="MobiDB-lite"/>
    </source>
</evidence>
<feature type="compositionally biased region" description="Basic and acidic residues" evidence="1">
    <location>
        <begin position="39"/>
        <end position="54"/>
    </location>
</feature>
<proteinExistence type="predicted"/>
<evidence type="ECO:0000313" key="2">
    <source>
        <dbReference type="EMBL" id="BAN22545.1"/>
    </source>
</evidence>
<gene>
    <name evidence="2" type="ORF">BRPE64_ACDS07910</name>
</gene>